<dbReference type="AlphaFoldDB" id="A0AAE4MKH6"/>
<sequence>MEEIAGFVNGNKMRKNVLEILNSKGAMDSKRIAKTLRCIPATMDKVISEMEENGLIAKTDDKYDLTPEGKAVMNFIHSV</sequence>
<dbReference type="InterPro" id="IPR057527">
    <property type="entry name" value="HVO_A0261-like_N"/>
</dbReference>
<evidence type="ECO:0000313" key="3">
    <source>
        <dbReference type="Proteomes" id="UP001271789"/>
    </source>
</evidence>
<dbReference type="InterPro" id="IPR036388">
    <property type="entry name" value="WH-like_DNA-bd_sf"/>
</dbReference>
<gene>
    <name evidence="2" type="ORF">MsAg5_13690</name>
</gene>
<dbReference type="Pfam" id="PF25213">
    <property type="entry name" value="HVO_A0261_N"/>
    <property type="match status" value="1"/>
</dbReference>
<protein>
    <recommendedName>
        <fullName evidence="1">HVO-A0261-like N-terminal domain-containing protein</fullName>
    </recommendedName>
</protein>
<accession>A0AAE4MKH6</accession>
<name>A0AAE4MKH6_9EURY</name>
<comment type="caution">
    <text evidence="2">The sequence shown here is derived from an EMBL/GenBank/DDBJ whole genome shotgun (WGS) entry which is preliminary data.</text>
</comment>
<dbReference type="EMBL" id="JAWDKD010000020">
    <property type="protein sequence ID" value="MDV0447470.1"/>
    <property type="molecule type" value="Genomic_DNA"/>
</dbReference>
<evidence type="ECO:0000259" key="1">
    <source>
        <dbReference type="Pfam" id="PF25213"/>
    </source>
</evidence>
<feature type="domain" description="HVO-A0261-like N-terminal" evidence="1">
    <location>
        <begin position="7"/>
        <end position="74"/>
    </location>
</feature>
<dbReference type="Gene3D" id="1.10.10.10">
    <property type="entry name" value="Winged helix-like DNA-binding domain superfamily/Winged helix DNA-binding domain"/>
    <property type="match status" value="1"/>
</dbReference>
<keyword evidence="3" id="KW-1185">Reference proteome</keyword>
<reference evidence="2" key="1">
    <citation type="submission" date="2023-06" db="EMBL/GenBank/DDBJ databases">
        <title>Genome sequence of Methanosarcinaceae archaeon Ag5.</title>
        <authorList>
            <person name="Protasov E."/>
            <person name="Platt K."/>
            <person name="Poehlein A."/>
            <person name="Daniel R."/>
            <person name="Brune A."/>
        </authorList>
    </citation>
    <scope>NUCLEOTIDE SEQUENCE</scope>
    <source>
        <strain evidence="2">Ag5</strain>
    </source>
</reference>
<dbReference type="Proteomes" id="UP001271789">
    <property type="component" value="Unassembled WGS sequence"/>
</dbReference>
<dbReference type="SUPFAM" id="SSF46785">
    <property type="entry name" value="Winged helix' DNA-binding domain"/>
    <property type="match status" value="1"/>
</dbReference>
<dbReference type="InterPro" id="IPR036390">
    <property type="entry name" value="WH_DNA-bd_sf"/>
</dbReference>
<evidence type="ECO:0000313" key="2">
    <source>
        <dbReference type="EMBL" id="MDV0447470.1"/>
    </source>
</evidence>
<proteinExistence type="predicted"/>
<organism evidence="2 3">
    <name type="scientific">Methanolapillus africanus</name>
    <dbReference type="NCBI Taxonomy" id="3028297"/>
    <lineage>
        <taxon>Archaea</taxon>
        <taxon>Methanobacteriati</taxon>
        <taxon>Methanobacteriota</taxon>
        <taxon>Stenosarchaea group</taxon>
        <taxon>Methanomicrobia</taxon>
        <taxon>Methanosarcinales</taxon>
        <taxon>Methanosarcinaceae</taxon>
        <taxon>Methanolapillus</taxon>
    </lineage>
</organism>